<organism evidence="2 3">
    <name type="scientific">Paenibacillus violae</name>
    <dbReference type="NCBI Taxonomy" id="3077234"/>
    <lineage>
        <taxon>Bacteria</taxon>
        <taxon>Bacillati</taxon>
        <taxon>Bacillota</taxon>
        <taxon>Bacilli</taxon>
        <taxon>Bacillales</taxon>
        <taxon>Paenibacillaceae</taxon>
        <taxon>Paenibacillus</taxon>
    </lineage>
</organism>
<comment type="caution">
    <text evidence="2">The sequence shown here is derived from an EMBL/GenBank/DDBJ whole genome shotgun (WGS) entry which is preliminary data.</text>
</comment>
<reference evidence="2 3" key="1">
    <citation type="submission" date="2023-10" db="EMBL/GenBank/DDBJ databases">
        <title>Paenibacillus strain PFR10 Genome sequencing and assembly.</title>
        <authorList>
            <person name="Kim I."/>
        </authorList>
    </citation>
    <scope>NUCLEOTIDE SEQUENCE [LARGE SCALE GENOMIC DNA]</scope>
    <source>
        <strain evidence="2 3">PFR10</strain>
    </source>
</reference>
<evidence type="ECO:0000313" key="3">
    <source>
        <dbReference type="Proteomes" id="UP001260980"/>
    </source>
</evidence>
<feature type="region of interest" description="Disordered" evidence="1">
    <location>
        <begin position="45"/>
        <end position="86"/>
    </location>
</feature>
<sequence>MQPIHPITEKACKSLCGKPVLLYLNDGSQIFGVLSRLEKNTLILNEEARPTLNSTASKKKRKTTAKAKSVQPKKETSETSSTGPQLEQLNFFGMPLFGGPSPGPEAIDIPIDRVAAMFSE</sequence>
<dbReference type="Proteomes" id="UP001260980">
    <property type="component" value="Unassembled WGS sequence"/>
</dbReference>
<dbReference type="EMBL" id="JAWCUD010000006">
    <property type="protein sequence ID" value="MDU0202953.1"/>
    <property type="molecule type" value="Genomic_DNA"/>
</dbReference>
<proteinExistence type="predicted"/>
<keyword evidence="3" id="KW-1185">Reference proteome</keyword>
<evidence type="ECO:0008006" key="4">
    <source>
        <dbReference type="Google" id="ProtNLM"/>
    </source>
</evidence>
<accession>A0ABU3RFT2</accession>
<evidence type="ECO:0000313" key="2">
    <source>
        <dbReference type="EMBL" id="MDU0202953.1"/>
    </source>
</evidence>
<dbReference type="RefSeq" id="WP_315953143.1">
    <property type="nucleotide sequence ID" value="NZ_JAWCUD010000006.1"/>
</dbReference>
<evidence type="ECO:0000256" key="1">
    <source>
        <dbReference type="SAM" id="MobiDB-lite"/>
    </source>
</evidence>
<name>A0ABU3RFT2_9BACL</name>
<gene>
    <name evidence="2" type="ORF">RQP52_17915</name>
</gene>
<protein>
    <recommendedName>
        <fullName evidence="4">LSM domain-containing protein</fullName>
    </recommendedName>
</protein>